<proteinExistence type="predicted"/>
<protein>
    <submittedName>
        <fullName evidence="3">Predicted 5' DNA nuclease, flap endonuclease-1-like, helix-3-turn-helix (H3TH) domain</fullName>
    </submittedName>
</protein>
<keyword evidence="4" id="KW-1185">Reference proteome</keyword>
<feature type="region of interest" description="Disordered" evidence="1">
    <location>
        <begin position="60"/>
        <end position="114"/>
    </location>
</feature>
<dbReference type="Gene3D" id="1.10.150.20">
    <property type="entry name" value="5' to 3' exonuclease, C-terminal subdomain"/>
    <property type="match status" value="1"/>
</dbReference>
<reference evidence="3 4" key="1">
    <citation type="submission" date="2016-10" db="EMBL/GenBank/DDBJ databases">
        <authorList>
            <person name="de Groot N.N."/>
        </authorList>
    </citation>
    <scope>NUCLEOTIDE SEQUENCE [LARGE SCALE GENOMIC DNA]</scope>
    <source>
        <strain evidence="3 4">DSM 23042</strain>
    </source>
</reference>
<keyword evidence="2" id="KW-0812">Transmembrane</keyword>
<evidence type="ECO:0000313" key="3">
    <source>
        <dbReference type="EMBL" id="SER54926.1"/>
    </source>
</evidence>
<dbReference type="EMBL" id="FOGU01000001">
    <property type="protein sequence ID" value="SER54926.1"/>
    <property type="molecule type" value="Genomic_DNA"/>
</dbReference>
<evidence type="ECO:0000256" key="2">
    <source>
        <dbReference type="SAM" id="Phobius"/>
    </source>
</evidence>
<dbReference type="RefSeq" id="WP_235859753.1">
    <property type="nucleotide sequence ID" value="NZ_FOGU01000001.1"/>
</dbReference>
<dbReference type="GO" id="GO:0004519">
    <property type="term" value="F:endonuclease activity"/>
    <property type="evidence" value="ECO:0007669"/>
    <property type="project" value="UniProtKB-KW"/>
</dbReference>
<organism evidence="3 4">
    <name type="scientific">Tranquillimonas rosea</name>
    <dbReference type="NCBI Taxonomy" id="641238"/>
    <lineage>
        <taxon>Bacteria</taxon>
        <taxon>Pseudomonadati</taxon>
        <taxon>Pseudomonadota</taxon>
        <taxon>Alphaproteobacteria</taxon>
        <taxon>Rhodobacterales</taxon>
        <taxon>Roseobacteraceae</taxon>
        <taxon>Tranquillimonas</taxon>
    </lineage>
</organism>
<dbReference type="AlphaFoldDB" id="A0A1H9Q2W0"/>
<accession>A0A1H9Q2W0</accession>
<dbReference type="STRING" id="641238.SAMN04490244_101451"/>
<feature type="region of interest" description="Disordered" evidence="1">
    <location>
        <begin position="129"/>
        <end position="167"/>
    </location>
</feature>
<feature type="transmembrane region" description="Helical" evidence="2">
    <location>
        <begin position="35"/>
        <end position="54"/>
    </location>
</feature>
<keyword evidence="2" id="KW-1133">Transmembrane helix</keyword>
<evidence type="ECO:0000256" key="1">
    <source>
        <dbReference type="SAM" id="MobiDB-lite"/>
    </source>
</evidence>
<keyword evidence="2" id="KW-0472">Membrane</keyword>
<keyword evidence="3" id="KW-0540">Nuclease</keyword>
<evidence type="ECO:0000313" key="4">
    <source>
        <dbReference type="Proteomes" id="UP000198885"/>
    </source>
</evidence>
<keyword evidence="3" id="KW-0255">Endonuclease</keyword>
<name>A0A1H9Q2W0_9RHOB</name>
<sequence>MSKQTQGSLAAVGGISAGIWLVAFVALMVVGGFAFSPALFLALAVAAVAAVVLFRGFHRGPGHRAHGETPAPVAERTSDHLRSPGDAPSAEEARAGHPDASGPQGGVKTGTVLPGEEELADRKGEWRYESHGGAAASGPSRDAVDAAGEGTKPPTLNAPREGGADDLKEIKGVGPKLEEMLHGMGLYHFDQIAAWGPAEVAWVDQNLEGFKGRVSRDDWVAQAKVLAGGGETEFSKRVDKGDVY</sequence>
<gene>
    <name evidence="3" type="ORF">SAMN04490244_101451</name>
</gene>
<feature type="transmembrane region" description="Helical" evidence="2">
    <location>
        <begin position="7"/>
        <end position="29"/>
    </location>
</feature>
<keyword evidence="3" id="KW-0378">Hydrolase</keyword>
<dbReference type="Proteomes" id="UP000198885">
    <property type="component" value="Unassembled WGS sequence"/>
</dbReference>